<dbReference type="PANTHER" id="PTHR48047:SF229">
    <property type="entry name" value="UDP-GLYCOSYLTRANSFERASE 73C3-RELATED"/>
    <property type="match status" value="1"/>
</dbReference>
<evidence type="ECO:0000256" key="7">
    <source>
        <dbReference type="RuleBase" id="RU362057"/>
    </source>
</evidence>
<evidence type="ECO:0000256" key="4">
    <source>
        <dbReference type="ARBA" id="ARBA00022679"/>
    </source>
</evidence>
<reference evidence="8" key="1">
    <citation type="submission" date="2023-02" db="EMBL/GenBank/DDBJ databases">
        <title>Genome of toxic invasive species Heracleum sosnowskyi carries increased number of genes despite the absence of recent whole-genome duplications.</title>
        <authorList>
            <person name="Schelkunov M."/>
            <person name="Shtratnikova V."/>
            <person name="Makarenko M."/>
            <person name="Klepikova A."/>
            <person name="Omelchenko D."/>
            <person name="Novikova G."/>
            <person name="Obukhova E."/>
            <person name="Bogdanov V."/>
            <person name="Penin A."/>
            <person name="Logacheva M."/>
        </authorList>
    </citation>
    <scope>NUCLEOTIDE SEQUENCE</scope>
    <source>
        <strain evidence="8">Hsosn_3</strain>
        <tissue evidence="8">Leaf</tissue>
    </source>
</reference>
<evidence type="ECO:0000256" key="2">
    <source>
        <dbReference type="ARBA" id="ARBA00009995"/>
    </source>
</evidence>
<dbReference type="EMBL" id="JAUIZM010000001">
    <property type="protein sequence ID" value="KAK1403364.1"/>
    <property type="molecule type" value="Genomic_DNA"/>
</dbReference>
<dbReference type="AlphaFoldDB" id="A0AAD8JH50"/>
<dbReference type="GO" id="GO:0035251">
    <property type="term" value="F:UDP-glucosyltransferase activity"/>
    <property type="evidence" value="ECO:0007669"/>
    <property type="project" value="TreeGrafter"/>
</dbReference>
<dbReference type="InterPro" id="IPR035595">
    <property type="entry name" value="UDP_glycos_trans_CS"/>
</dbReference>
<name>A0AAD8JH50_9APIA</name>
<keyword evidence="5" id="KW-0414">Isoprene biosynthesis</keyword>
<sequence length="489" mass="54795">MSDLAKDLHFVLFPLMAQGHIIPMVDIARLLAQRSAIVTIITTPANAIRFKAIVTRSIHAGLDIRVAELYFPSEEVGLPKGCENFDMLSTLNLSGYFFAAISMLQEPLESLLTDLKPPANCIISDKCFPWTTNIAHKFHIPKLVFHGPCCFSILLSNIIFDSNILDEVASNSEKFVVPGLPDNIELTETTVSTMINPRISPLMKEFYEQLVQSEKEADGVVANTFEELEPWYVKEYARVMGTKVWCIGPVSLYNKDTLDKVERGKKASINEHDCLSWLGMQKPCSVVYVCLGSLSRLATSQMIELGLGLEESNRPFIWCIRYKTEEFDKWFLEEGYEERVEGKGLIIMGWAPQVLILSHQAIGGFLTHCGWNSTLEGICAGVQLLTWPMFAEQFVNEEMVVKILKIGVKVGVELPIVFGEEEKVGVVAKKEDITRAIEILMNEDEEGEDRRKRARKLSTMAKKAMEEGGSSHLNMTLLVQAIIAAKPKD</sequence>
<dbReference type="SUPFAM" id="SSF53756">
    <property type="entry name" value="UDP-Glycosyltransferase/glycogen phosphorylase"/>
    <property type="match status" value="1"/>
</dbReference>
<dbReference type="InterPro" id="IPR002213">
    <property type="entry name" value="UDP_glucos_trans"/>
</dbReference>
<keyword evidence="9" id="KW-1185">Reference proteome</keyword>
<dbReference type="Gene3D" id="3.40.50.2000">
    <property type="entry name" value="Glycogen Phosphorylase B"/>
    <property type="match status" value="2"/>
</dbReference>
<protein>
    <recommendedName>
        <fullName evidence="7">Glycosyltransferase</fullName>
        <ecNumber evidence="7">2.4.1.-</ecNumber>
    </recommendedName>
</protein>
<comment type="caution">
    <text evidence="8">The sequence shown here is derived from an EMBL/GenBank/DDBJ whole genome shotgun (WGS) entry which is preliminary data.</text>
</comment>
<evidence type="ECO:0000256" key="6">
    <source>
        <dbReference type="RuleBase" id="RU003718"/>
    </source>
</evidence>
<evidence type="ECO:0000313" key="8">
    <source>
        <dbReference type="EMBL" id="KAK1403364.1"/>
    </source>
</evidence>
<dbReference type="PANTHER" id="PTHR48047">
    <property type="entry name" value="GLYCOSYLTRANSFERASE"/>
    <property type="match status" value="1"/>
</dbReference>
<dbReference type="PROSITE" id="PS00375">
    <property type="entry name" value="UDPGT"/>
    <property type="match status" value="1"/>
</dbReference>
<dbReference type="EC" id="2.4.1.-" evidence="7"/>
<dbReference type="FunFam" id="3.40.50.2000:FF:000071">
    <property type="entry name" value="Glycosyltransferase"/>
    <property type="match status" value="1"/>
</dbReference>
<evidence type="ECO:0000256" key="1">
    <source>
        <dbReference type="ARBA" id="ARBA00004721"/>
    </source>
</evidence>
<organism evidence="8 9">
    <name type="scientific">Heracleum sosnowskyi</name>
    <dbReference type="NCBI Taxonomy" id="360622"/>
    <lineage>
        <taxon>Eukaryota</taxon>
        <taxon>Viridiplantae</taxon>
        <taxon>Streptophyta</taxon>
        <taxon>Embryophyta</taxon>
        <taxon>Tracheophyta</taxon>
        <taxon>Spermatophyta</taxon>
        <taxon>Magnoliopsida</taxon>
        <taxon>eudicotyledons</taxon>
        <taxon>Gunneridae</taxon>
        <taxon>Pentapetalae</taxon>
        <taxon>asterids</taxon>
        <taxon>campanulids</taxon>
        <taxon>Apiales</taxon>
        <taxon>Apiaceae</taxon>
        <taxon>Apioideae</taxon>
        <taxon>apioid superclade</taxon>
        <taxon>Tordylieae</taxon>
        <taxon>Tordyliinae</taxon>
        <taxon>Heracleum</taxon>
    </lineage>
</organism>
<dbReference type="Proteomes" id="UP001237642">
    <property type="component" value="Unassembled WGS sequence"/>
</dbReference>
<proteinExistence type="inferred from homology"/>
<evidence type="ECO:0000313" key="9">
    <source>
        <dbReference type="Proteomes" id="UP001237642"/>
    </source>
</evidence>
<evidence type="ECO:0000256" key="3">
    <source>
        <dbReference type="ARBA" id="ARBA00022676"/>
    </source>
</evidence>
<evidence type="ECO:0000256" key="5">
    <source>
        <dbReference type="ARBA" id="ARBA00023229"/>
    </source>
</evidence>
<keyword evidence="3 6" id="KW-0328">Glycosyltransferase</keyword>
<comment type="similarity">
    <text evidence="2 6">Belongs to the UDP-glycosyltransferase family.</text>
</comment>
<dbReference type="CDD" id="cd03784">
    <property type="entry name" value="GT1_Gtf-like"/>
    <property type="match status" value="1"/>
</dbReference>
<accession>A0AAD8JH50</accession>
<dbReference type="GO" id="GO:0008299">
    <property type="term" value="P:isoprenoid biosynthetic process"/>
    <property type="evidence" value="ECO:0007669"/>
    <property type="project" value="UniProtKB-KW"/>
</dbReference>
<dbReference type="FunFam" id="3.40.50.2000:FF:000047">
    <property type="entry name" value="Glycosyltransferase"/>
    <property type="match status" value="1"/>
</dbReference>
<keyword evidence="4 6" id="KW-0808">Transferase</keyword>
<comment type="pathway">
    <text evidence="1">Secondary metabolite biosynthesis; terpenoid biosynthesis.</text>
</comment>
<reference evidence="8" key="2">
    <citation type="submission" date="2023-05" db="EMBL/GenBank/DDBJ databases">
        <authorList>
            <person name="Schelkunov M.I."/>
        </authorList>
    </citation>
    <scope>NUCLEOTIDE SEQUENCE</scope>
    <source>
        <strain evidence="8">Hsosn_3</strain>
        <tissue evidence="8">Leaf</tissue>
    </source>
</reference>
<dbReference type="Pfam" id="PF00201">
    <property type="entry name" value="UDPGT"/>
    <property type="match status" value="1"/>
</dbReference>
<gene>
    <name evidence="8" type="ORF">POM88_002969</name>
</gene>